<evidence type="ECO:0000256" key="2">
    <source>
        <dbReference type="ARBA" id="ARBA00006285"/>
    </source>
</evidence>
<feature type="domain" description="GH29D-like beta-sandwich" evidence="8">
    <location>
        <begin position="491"/>
        <end position="544"/>
    </location>
</feature>
<comment type="similarity">
    <text evidence="2">Belongs to the glycosyl hydrolase 20 family.</text>
</comment>
<dbReference type="Gene3D" id="3.20.20.80">
    <property type="entry name" value="Glycosidases"/>
    <property type="match status" value="1"/>
</dbReference>
<organism evidence="9 10">
    <name type="scientific">Compostibacter hankyongensis</name>
    <dbReference type="NCBI Taxonomy" id="1007089"/>
    <lineage>
        <taxon>Bacteria</taxon>
        <taxon>Pseudomonadati</taxon>
        <taxon>Bacteroidota</taxon>
        <taxon>Chitinophagia</taxon>
        <taxon>Chitinophagales</taxon>
        <taxon>Chitinophagaceae</taxon>
        <taxon>Compostibacter</taxon>
    </lineage>
</organism>
<evidence type="ECO:0000256" key="1">
    <source>
        <dbReference type="ARBA" id="ARBA00001231"/>
    </source>
</evidence>
<comment type="catalytic activity">
    <reaction evidence="1">
        <text>Hydrolysis of terminal non-reducing N-acetyl-D-hexosamine residues in N-acetyl-beta-D-hexosaminides.</text>
        <dbReference type="EC" id="3.2.1.52"/>
    </reaction>
</comment>
<protein>
    <recommendedName>
        <fullName evidence="3">beta-N-acetylhexosaminidase</fullName>
        <ecNumber evidence="3">3.2.1.52</ecNumber>
    </recommendedName>
</protein>
<dbReference type="InterPro" id="IPR059177">
    <property type="entry name" value="GH29D-like_dom"/>
</dbReference>
<comment type="caution">
    <text evidence="9">The sequence shown here is derived from an EMBL/GenBank/DDBJ whole genome shotgun (WGS) entry which is preliminary data.</text>
</comment>
<keyword evidence="10" id="KW-1185">Reference proteome</keyword>
<evidence type="ECO:0000313" key="9">
    <source>
        <dbReference type="EMBL" id="GAA4312523.1"/>
    </source>
</evidence>
<dbReference type="EMBL" id="BAABFN010000005">
    <property type="protein sequence ID" value="GAA4312523.1"/>
    <property type="molecule type" value="Genomic_DNA"/>
</dbReference>
<dbReference type="PANTHER" id="PTHR22600">
    <property type="entry name" value="BETA-HEXOSAMINIDASE"/>
    <property type="match status" value="1"/>
</dbReference>
<dbReference type="Pfam" id="PF13290">
    <property type="entry name" value="CHB_HEX_C_1"/>
    <property type="match status" value="1"/>
</dbReference>
<reference evidence="10" key="1">
    <citation type="journal article" date="2019" name="Int. J. Syst. Evol. Microbiol.">
        <title>The Global Catalogue of Microorganisms (GCM) 10K type strain sequencing project: providing services to taxonomists for standard genome sequencing and annotation.</title>
        <authorList>
            <consortium name="The Broad Institute Genomics Platform"/>
            <consortium name="The Broad Institute Genome Sequencing Center for Infectious Disease"/>
            <person name="Wu L."/>
            <person name="Ma J."/>
        </authorList>
    </citation>
    <scope>NUCLEOTIDE SEQUENCE [LARGE SCALE GENOMIC DNA]</scope>
    <source>
        <strain evidence="10">JCM 17664</strain>
    </source>
</reference>
<dbReference type="InterPro" id="IPR029018">
    <property type="entry name" value="Hex-like_dom2"/>
</dbReference>
<evidence type="ECO:0000259" key="6">
    <source>
        <dbReference type="Pfam" id="PF00728"/>
    </source>
</evidence>
<sequence length="563" mass="62204">MSAGLLGKLTGYPLQIKTGTSASRGIVFQLNKSPEKVLGTEGYRLDVSADKILITANQPVGLFYGLQTLLQLLPASQDAVAAGTAQTAPWTVPGVSIMDYPRFGWRGLMLDVSRHFFSKEFVKKYIDEMARYKYNVFHWHLTDDNGWRIEIPGLPRLTQVGAWRVPRTGRWGSFTWAAPGEKASDGGYYTTQDIKDIVEYARSRFVTIVPEIDVPAHSLALIAAYPNLSCTGLPYQVPPQYAEPGVDNVLCVANDSTWLMLDKIFTQVAALFPGKYIHVGGDEANRSFWMKDPRDQALMKKEGITAAAGLQSFFESRLEKLIHAKGKSMLGWDEILEGGLPPDATVMSWRGIAGGIEAAKQGHHVVMTPTGFCYLDYLQGDPAGEPAGGGQLLLSTCYQFNPVPEGVDSSYILGGQGNLWAENVPNPRHAEYMTWPRALALSEVFWSPARKRNWVDFTQRMTAQFAYLDRDQVKYATSAFNPRIYSVSGSTDSVQVALSTEVPGLKLYYSFDGTNPDPFYPEYTGNPIHIPQGASEIRVVSYAHGKQVGRQVNLPLADLKPKP</sequence>
<feature type="domain" description="Glycoside hydrolase family 20 catalytic" evidence="6">
    <location>
        <begin position="103"/>
        <end position="448"/>
    </location>
</feature>
<dbReference type="Proteomes" id="UP001501207">
    <property type="component" value="Unassembled WGS sequence"/>
</dbReference>
<dbReference type="EC" id="3.2.1.52" evidence="3"/>
<keyword evidence="5" id="KW-0326">Glycosidase</keyword>
<dbReference type="PANTHER" id="PTHR22600:SF57">
    <property type="entry name" value="BETA-N-ACETYLHEXOSAMINIDASE"/>
    <property type="match status" value="1"/>
</dbReference>
<dbReference type="InterPro" id="IPR015883">
    <property type="entry name" value="Glyco_hydro_20_cat"/>
</dbReference>
<dbReference type="CDD" id="cd06563">
    <property type="entry name" value="GH20_chitobiase-like"/>
    <property type="match status" value="1"/>
</dbReference>
<dbReference type="PRINTS" id="PR00738">
    <property type="entry name" value="GLHYDRLASE20"/>
</dbReference>
<dbReference type="InterPro" id="IPR025705">
    <property type="entry name" value="Beta_hexosaminidase_sua/sub"/>
</dbReference>
<evidence type="ECO:0000256" key="3">
    <source>
        <dbReference type="ARBA" id="ARBA00012663"/>
    </source>
</evidence>
<dbReference type="InterPro" id="IPR017853">
    <property type="entry name" value="GH"/>
</dbReference>
<dbReference type="InterPro" id="IPR015882">
    <property type="entry name" value="HEX_bac_N"/>
</dbReference>
<evidence type="ECO:0000256" key="5">
    <source>
        <dbReference type="ARBA" id="ARBA00023295"/>
    </source>
</evidence>
<evidence type="ECO:0000313" key="10">
    <source>
        <dbReference type="Proteomes" id="UP001501207"/>
    </source>
</evidence>
<keyword evidence="4" id="KW-0378">Hydrolase</keyword>
<name>A0ABP8FWP4_9BACT</name>
<dbReference type="Gene3D" id="3.30.379.10">
    <property type="entry name" value="Chitobiase/beta-hexosaminidase domain 2-like"/>
    <property type="match status" value="1"/>
</dbReference>
<accession>A0ABP8FWP4</accession>
<gene>
    <name evidence="9" type="ORF">GCM10023143_22250</name>
</gene>
<proteinExistence type="inferred from homology"/>
<dbReference type="Pfam" id="PF00728">
    <property type="entry name" value="Glyco_hydro_20"/>
    <property type="match status" value="1"/>
</dbReference>
<evidence type="ECO:0000256" key="4">
    <source>
        <dbReference type="ARBA" id="ARBA00022801"/>
    </source>
</evidence>
<dbReference type="SUPFAM" id="SSF55545">
    <property type="entry name" value="beta-N-acetylhexosaminidase-like domain"/>
    <property type="match status" value="1"/>
</dbReference>
<dbReference type="Pfam" id="PF02838">
    <property type="entry name" value="Glyco_hydro_20b"/>
    <property type="match status" value="1"/>
</dbReference>
<evidence type="ECO:0000259" key="8">
    <source>
        <dbReference type="Pfam" id="PF13290"/>
    </source>
</evidence>
<evidence type="ECO:0000259" key="7">
    <source>
        <dbReference type="Pfam" id="PF02838"/>
    </source>
</evidence>
<dbReference type="SUPFAM" id="SSF51445">
    <property type="entry name" value="(Trans)glycosidases"/>
    <property type="match status" value="1"/>
</dbReference>
<feature type="domain" description="Beta-hexosaminidase bacterial type N-terminal" evidence="7">
    <location>
        <begin position="6"/>
        <end position="100"/>
    </location>
</feature>